<dbReference type="PANTHER" id="PTHR28511:SF1">
    <property type="entry name" value="ENDONUCLEASE V"/>
    <property type="match status" value="1"/>
</dbReference>
<dbReference type="EMBL" id="SUNJ01010966">
    <property type="protein sequence ID" value="TPP59228.1"/>
    <property type="molecule type" value="Genomic_DNA"/>
</dbReference>
<sequence>MVDGNGTLHPRGFGCACLLGYRLNCPTIGVAKNLLETDTDKFHSQSSLGFKRSLANRRRETRENLTNCGDRLLIHDANGTVCGVALLNTDNSINPVYVSPGHLISLDTACEIVLKTSKFRTPEPTRLADQISRQKIRQLDAEQIRSRAIPNRPARVI</sequence>
<comment type="caution">
    <text evidence="6">The sequence shown here is derived from an EMBL/GenBank/DDBJ whole genome shotgun (WGS) entry which is preliminary data.</text>
</comment>
<dbReference type="OrthoDB" id="20018at2759"/>
<evidence type="ECO:0000256" key="3">
    <source>
        <dbReference type="ARBA" id="ARBA00022722"/>
    </source>
</evidence>
<comment type="subcellular location">
    <subcellularLocation>
        <location evidence="1">Cytoplasm</location>
    </subcellularLocation>
</comment>
<organism evidence="6 7">
    <name type="scientific">Fasciola gigantica</name>
    <name type="common">Giant liver fluke</name>
    <dbReference type="NCBI Taxonomy" id="46835"/>
    <lineage>
        <taxon>Eukaryota</taxon>
        <taxon>Metazoa</taxon>
        <taxon>Spiralia</taxon>
        <taxon>Lophotrochozoa</taxon>
        <taxon>Platyhelminthes</taxon>
        <taxon>Trematoda</taxon>
        <taxon>Digenea</taxon>
        <taxon>Plagiorchiida</taxon>
        <taxon>Echinostomata</taxon>
        <taxon>Echinostomatoidea</taxon>
        <taxon>Fasciolidae</taxon>
        <taxon>Fasciola</taxon>
    </lineage>
</organism>
<proteinExistence type="predicted"/>
<name>A0A504YMG6_FASGI</name>
<evidence type="ECO:0000313" key="7">
    <source>
        <dbReference type="Proteomes" id="UP000316759"/>
    </source>
</evidence>
<evidence type="ECO:0000313" key="6">
    <source>
        <dbReference type="EMBL" id="TPP59228.1"/>
    </source>
</evidence>
<evidence type="ECO:0000256" key="4">
    <source>
        <dbReference type="ARBA" id="ARBA00022759"/>
    </source>
</evidence>
<keyword evidence="5" id="KW-0378">Hydrolase</keyword>
<dbReference type="AlphaFoldDB" id="A0A504YMG6"/>
<dbReference type="GO" id="GO:0016891">
    <property type="term" value="F:RNA endonuclease activity producing 5'-phosphomonoesters, hydrolytic mechanism"/>
    <property type="evidence" value="ECO:0007669"/>
    <property type="project" value="TreeGrafter"/>
</dbReference>
<dbReference type="Pfam" id="PF04493">
    <property type="entry name" value="Endonuclease_5"/>
    <property type="match status" value="1"/>
</dbReference>
<gene>
    <name evidence="6" type="ORF">FGIG_09236</name>
</gene>
<keyword evidence="2" id="KW-0963">Cytoplasm</keyword>
<dbReference type="Proteomes" id="UP000316759">
    <property type="component" value="Unassembled WGS sequence"/>
</dbReference>
<dbReference type="GO" id="GO:0006281">
    <property type="term" value="P:DNA repair"/>
    <property type="evidence" value="ECO:0007669"/>
    <property type="project" value="InterPro"/>
</dbReference>
<accession>A0A504YMG6</accession>
<evidence type="ECO:0000256" key="2">
    <source>
        <dbReference type="ARBA" id="ARBA00022490"/>
    </source>
</evidence>
<dbReference type="GO" id="GO:0005737">
    <property type="term" value="C:cytoplasm"/>
    <property type="evidence" value="ECO:0007669"/>
    <property type="project" value="UniProtKB-SubCell"/>
</dbReference>
<dbReference type="PANTHER" id="PTHR28511">
    <property type="entry name" value="ENDONUCLEASE V"/>
    <property type="match status" value="1"/>
</dbReference>
<dbReference type="STRING" id="46835.A0A504YMG6"/>
<reference evidence="6 7" key="1">
    <citation type="submission" date="2019-04" db="EMBL/GenBank/DDBJ databases">
        <title>Annotation for the trematode Fasciola gigantica.</title>
        <authorList>
            <person name="Choi Y.-J."/>
        </authorList>
    </citation>
    <scope>NUCLEOTIDE SEQUENCE [LARGE SCALE GENOMIC DNA]</scope>
    <source>
        <strain evidence="6">Uganda_cow_1</strain>
    </source>
</reference>
<dbReference type="Gene3D" id="3.30.2170.10">
    <property type="entry name" value="archaeoglobus fulgidus dsm 4304 superfamily"/>
    <property type="match status" value="1"/>
</dbReference>
<evidence type="ECO:0000256" key="1">
    <source>
        <dbReference type="ARBA" id="ARBA00004496"/>
    </source>
</evidence>
<dbReference type="InterPro" id="IPR007581">
    <property type="entry name" value="Endonuclease-V"/>
</dbReference>
<keyword evidence="3" id="KW-0540">Nuclease</keyword>
<evidence type="ECO:0000256" key="5">
    <source>
        <dbReference type="ARBA" id="ARBA00022801"/>
    </source>
</evidence>
<protein>
    <submittedName>
        <fullName evidence="6">Endonuclease V</fullName>
    </submittedName>
</protein>
<keyword evidence="7" id="KW-1185">Reference proteome</keyword>
<dbReference type="GO" id="GO:0005730">
    <property type="term" value="C:nucleolus"/>
    <property type="evidence" value="ECO:0007669"/>
    <property type="project" value="TreeGrafter"/>
</dbReference>
<dbReference type="GO" id="GO:0003727">
    <property type="term" value="F:single-stranded RNA binding"/>
    <property type="evidence" value="ECO:0007669"/>
    <property type="project" value="TreeGrafter"/>
</dbReference>
<keyword evidence="4 6" id="KW-0255">Endonuclease</keyword>